<protein>
    <submittedName>
        <fullName evidence="2">Uncharacterized protein</fullName>
    </submittedName>
</protein>
<feature type="transmembrane region" description="Helical" evidence="1">
    <location>
        <begin position="385"/>
        <end position="403"/>
    </location>
</feature>
<keyword evidence="3" id="KW-1185">Reference proteome</keyword>
<proteinExistence type="predicted"/>
<evidence type="ECO:0000313" key="3">
    <source>
        <dbReference type="Proteomes" id="UP001143309"/>
    </source>
</evidence>
<feature type="transmembrane region" description="Helical" evidence="1">
    <location>
        <begin position="237"/>
        <end position="256"/>
    </location>
</feature>
<feature type="transmembrane region" description="Helical" evidence="1">
    <location>
        <begin position="439"/>
        <end position="460"/>
    </location>
</feature>
<accession>A0A9W6JQB1</accession>
<name>A0A9W6JQB1_9HYPH</name>
<sequence>MASLDAAGVAGRRRPAVALTDRAEAAATLVLWGAVAAVLAWRGFAGSLDALSSDDAMRLVEVRDFLAGQGWFDLMQRRLDPPDGVLMHWSRLIDLPIAALLWTFERLLSPEAALKATLTVWPLLPLAVALIGASAAGRSLGGPGAGLAAALLFALSPGAMGAFQPGAIDHHGPQIALAMALLACVLRLDRSDRAAVGGGLAAAAMLAIGLETLPALASLAAIVALRFAIQGRALARGAALFGASFALFTAAAFVATTPPARWLVPACDALASGHLVAAALGGGGLALATRARGDGVLARLAALALVGAVVVIGIALVASACLGDPYAALPERLKIEWLDRIREAQGAFTLWADDPETSVVIAVSALFGLAAAAALCATSRGDDRWRAWTAAAAVAVACLVAAWQIRGVTLALAFAAPVLGAAAVRFARNGEPLAARAALALIALNPVTAGVAGLGLAHAASLKGTPASVAPLAACPRSDYAALARLAPGLALNNSDAGPFVLAFTPHAVVAAPYHRGVDGLTAQVDALTGSAEEARAVALSRRAAYVVICPGQGDVAGFAARYPDGFAAALLAGETPAWLRPVDLGPDARLRAYRVAP</sequence>
<dbReference type="RefSeq" id="WP_271200364.1">
    <property type="nucleotide sequence ID" value="NZ_BSFL01000002.1"/>
</dbReference>
<feature type="transmembrane region" description="Helical" evidence="1">
    <location>
        <begin position="143"/>
        <end position="163"/>
    </location>
</feature>
<gene>
    <name evidence="2" type="ORF">GCM10008174_16200</name>
</gene>
<reference evidence="2" key="1">
    <citation type="journal article" date="2014" name="Int. J. Syst. Evol. Microbiol.">
        <title>Complete genome sequence of Corynebacterium casei LMG S-19264T (=DSM 44701T), isolated from a smear-ripened cheese.</title>
        <authorList>
            <consortium name="US DOE Joint Genome Institute (JGI-PGF)"/>
            <person name="Walter F."/>
            <person name="Albersmeier A."/>
            <person name="Kalinowski J."/>
            <person name="Ruckert C."/>
        </authorList>
    </citation>
    <scope>NUCLEOTIDE SEQUENCE</scope>
    <source>
        <strain evidence="2">VKM B-2748</strain>
    </source>
</reference>
<evidence type="ECO:0000256" key="1">
    <source>
        <dbReference type="SAM" id="Phobius"/>
    </source>
</evidence>
<feature type="transmembrane region" description="Helical" evidence="1">
    <location>
        <begin position="359"/>
        <end position="378"/>
    </location>
</feature>
<organism evidence="2 3">
    <name type="scientific">Methylopila turkensis</name>
    <dbReference type="NCBI Taxonomy" id="1437816"/>
    <lineage>
        <taxon>Bacteria</taxon>
        <taxon>Pseudomonadati</taxon>
        <taxon>Pseudomonadota</taxon>
        <taxon>Alphaproteobacteria</taxon>
        <taxon>Hyphomicrobiales</taxon>
        <taxon>Methylopilaceae</taxon>
        <taxon>Methylopila</taxon>
    </lineage>
</organism>
<keyword evidence="1" id="KW-0472">Membrane</keyword>
<keyword evidence="1" id="KW-0812">Transmembrane</keyword>
<feature type="transmembrane region" description="Helical" evidence="1">
    <location>
        <begin position="262"/>
        <end position="288"/>
    </location>
</feature>
<feature type="transmembrane region" description="Helical" evidence="1">
    <location>
        <begin position="23"/>
        <end position="44"/>
    </location>
</feature>
<dbReference type="EMBL" id="BSFL01000002">
    <property type="protein sequence ID" value="GLK79879.1"/>
    <property type="molecule type" value="Genomic_DNA"/>
</dbReference>
<evidence type="ECO:0000313" key="2">
    <source>
        <dbReference type="EMBL" id="GLK79879.1"/>
    </source>
</evidence>
<feature type="transmembrane region" description="Helical" evidence="1">
    <location>
        <begin position="300"/>
        <end position="320"/>
    </location>
</feature>
<comment type="caution">
    <text evidence="2">The sequence shown here is derived from an EMBL/GenBank/DDBJ whole genome shotgun (WGS) entry which is preliminary data.</text>
</comment>
<feature type="transmembrane region" description="Helical" evidence="1">
    <location>
        <begin position="409"/>
        <end position="427"/>
    </location>
</feature>
<dbReference type="Proteomes" id="UP001143309">
    <property type="component" value="Unassembled WGS sequence"/>
</dbReference>
<reference evidence="2" key="2">
    <citation type="submission" date="2023-01" db="EMBL/GenBank/DDBJ databases">
        <authorList>
            <person name="Sun Q."/>
            <person name="Evtushenko L."/>
        </authorList>
    </citation>
    <scope>NUCLEOTIDE SEQUENCE</scope>
    <source>
        <strain evidence="2">VKM B-2748</strain>
    </source>
</reference>
<keyword evidence="1" id="KW-1133">Transmembrane helix</keyword>
<dbReference type="AlphaFoldDB" id="A0A9W6JQB1"/>
<feature type="transmembrane region" description="Helical" evidence="1">
    <location>
        <begin position="200"/>
        <end position="225"/>
    </location>
</feature>
<feature type="transmembrane region" description="Helical" evidence="1">
    <location>
        <begin position="116"/>
        <end position="137"/>
    </location>
</feature>